<gene>
    <name evidence="2" type="ORF">SFMTTN_3480</name>
</gene>
<evidence type="ECO:0000259" key="1">
    <source>
        <dbReference type="Pfam" id="PF01656"/>
    </source>
</evidence>
<dbReference type="OrthoDB" id="69313at2"/>
<keyword evidence="3" id="KW-1185">Reference proteome</keyword>
<comment type="caution">
    <text evidence="2">The sequence shown here is derived from an EMBL/GenBank/DDBJ whole genome shotgun (WGS) entry which is preliminary data.</text>
</comment>
<name>A0A401JZ38_9PROT</name>
<dbReference type="Proteomes" id="UP000286806">
    <property type="component" value="Unassembled WGS sequence"/>
</dbReference>
<protein>
    <submittedName>
        <fullName evidence="2">Putative partition-related protein</fullName>
    </submittedName>
</protein>
<reference evidence="2 3" key="1">
    <citation type="journal article" date="2019" name="Front. Microbiol.">
        <title>Genomes of Neutrophilic Sulfur-Oxidizing Chemolithoautotrophs Representing 9 Proteobacterial Species From 8 Genera.</title>
        <authorList>
            <person name="Watanabe T."/>
            <person name="Kojima H."/>
            <person name="Umezawa K."/>
            <person name="Hori C."/>
            <person name="Takasuka T.E."/>
            <person name="Kato Y."/>
            <person name="Fukui M."/>
        </authorList>
    </citation>
    <scope>NUCLEOTIDE SEQUENCE [LARGE SCALE GENOMIC DNA]</scope>
    <source>
        <strain evidence="2 3">TTN</strain>
    </source>
</reference>
<dbReference type="Gene3D" id="3.40.50.300">
    <property type="entry name" value="P-loop containing nucleotide triphosphate hydrolases"/>
    <property type="match status" value="1"/>
</dbReference>
<dbReference type="PANTHER" id="PTHR13696:SF96">
    <property type="entry name" value="COBQ_COBB_MIND_PARA NUCLEOTIDE BINDING DOMAIN-CONTAINING PROTEIN"/>
    <property type="match status" value="1"/>
</dbReference>
<dbReference type="InterPro" id="IPR050678">
    <property type="entry name" value="DNA_Partitioning_ATPase"/>
</dbReference>
<sequence>MKTILIANPKGGSGKTTLATNIAGYLAAAGQTVRLLDMDRQQSASGWLALRSEALPPITLFSDKVVTNAAHEGWLVIDSPAGLHGKNLERALKLVDRVVVPIAPSLFDMNASKDFLDVLQTEKAIRKGKIFVGVVGMRMAPRTLAAAALEQFLQELDMPILAYLREAQLYVNAAFEGKSLFDLPPYLAERELEQWQYLLSWLDAKA</sequence>
<dbReference type="RefSeq" id="WP_124706392.1">
    <property type="nucleotide sequence ID" value="NZ_BGOW01000050.1"/>
</dbReference>
<proteinExistence type="predicted"/>
<dbReference type="CDD" id="cd02042">
    <property type="entry name" value="ParAB_family"/>
    <property type="match status" value="1"/>
</dbReference>
<evidence type="ECO:0000313" key="3">
    <source>
        <dbReference type="Proteomes" id="UP000286806"/>
    </source>
</evidence>
<dbReference type="PANTHER" id="PTHR13696">
    <property type="entry name" value="P-LOOP CONTAINING NUCLEOSIDE TRIPHOSPHATE HYDROLASE"/>
    <property type="match status" value="1"/>
</dbReference>
<dbReference type="AlphaFoldDB" id="A0A401JZ38"/>
<dbReference type="InterPro" id="IPR027417">
    <property type="entry name" value="P-loop_NTPase"/>
</dbReference>
<dbReference type="InterPro" id="IPR002586">
    <property type="entry name" value="CobQ/CobB/MinD/ParA_Nub-bd_dom"/>
</dbReference>
<organism evidence="2 3">
    <name type="scientific">Sulfuriferula multivorans</name>
    <dbReference type="NCBI Taxonomy" id="1559896"/>
    <lineage>
        <taxon>Bacteria</taxon>
        <taxon>Pseudomonadati</taxon>
        <taxon>Pseudomonadota</taxon>
        <taxon>Betaproteobacteria</taxon>
        <taxon>Nitrosomonadales</taxon>
        <taxon>Sulfuricellaceae</taxon>
        <taxon>Sulfuriferula</taxon>
    </lineage>
</organism>
<dbReference type="Pfam" id="PF01656">
    <property type="entry name" value="CbiA"/>
    <property type="match status" value="1"/>
</dbReference>
<accession>A0A401JZ38</accession>
<dbReference type="SUPFAM" id="SSF52540">
    <property type="entry name" value="P-loop containing nucleoside triphosphate hydrolases"/>
    <property type="match status" value="1"/>
</dbReference>
<evidence type="ECO:0000313" key="2">
    <source>
        <dbReference type="EMBL" id="GCB02363.1"/>
    </source>
</evidence>
<dbReference type="PIRSF" id="PIRSF009320">
    <property type="entry name" value="Nuc_binding_HP_1000"/>
    <property type="match status" value="1"/>
</dbReference>
<dbReference type="EMBL" id="BGOW01000050">
    <property type="protein sequence ID" value="GCB02363.1"/>
    <property type="molecule type" value="Genomic_DNA"/>
</dbReference>
<feature type="domain" description="CobQ/CobB/MinD/ParA nucleotide binding" evidence="1">
    <location>
        <begin position="4"/>
        <end position="179"/>
    </location>
</feature>